<proteinExistence type="inferred from homology"/>
<feature type="site" description="Interaction with DNA" evidence="10">
    <location>
        <position position="219"/>
    </location>
</feature>
<feature type="site" description="Interaction with DNA" evidence="10">
    <location>
        <position position="562"/>
    </location>
</feature>
<dbReference type="HAMAP" id="MF_00952">
    <property type="entry name" value="Topoisom_1_prok"/>
    <property type="match status" value="1"/>
</dbReference>
<keyword evidence="8 10" id="KW-0238">DNA-binding</keyword>
<accession>A0A0G1RH26</accession>
<protein>
    <recommendedName>
        <fullName evidence="10">DNA topoisomerase 1</fullName>
        <ecNumber evidence="10">5.6.2.1</ecNumber>
    </recommendedName>
    <alternativeName>
        <fullName evidence="10">DNA topoisomerase I</fullName>
    </alternativeName>
</protein>
<dbReference type="AlphaFoldDB" id="A0A0G1RH26"/>
<dbReference type="SUPFAM" id="SSF56712">
    <property type="entry name" value="Prokaryotic type I DNA topoisomerase"/>
    <property type="match status" value="1"/>
</dbReference>
<dbReference type="CDD" id="cd03363">
    <property type="entry name" value="TOPRIM_TopoIA_TopoI"/>
    <property type="match status" value="1"/>
</dbReference>
<comment type="subunit">
    <text evidence="10">Monomer.</text>
</comment>
<feature type="site" description="Interaction with DNA" evidence="10">
    <location>
        <position position="203"/>
    </location>
</feature>
<dbReference type="GO" id="GO:0008270">
    <property type="term" value="F:zinc ion binding"/>
    <property type="evidence" value="ECO:0007669"/>
    <property type="project" value="UniProtKB-KW"/>
</dbReference>
<feature type="domain" description="Topo IA-type catalytic" evidence="12">
    <location>
        <begin position="193"/>
        <end position="630"/>
    </location>
</feature>
<dbReference type="EC" id="5.6.2.1" evidence="10"/>
<keyword evidence="3" id="KW-0479">Metal-binding</keyword>
<evidence type="ECO:0000256" key="5">
    <source>
        <dbReference type="ARBA" id="ARBA00022833"/>
    </source>
</evidence>
<dbReference type="InterPro" id="IPR005733">
    <property type="entry name" value="TopoI_bac-type"/>
</dbReference>
<keyword evidence="9 10" id="KW-0413">Isomerase</keyword>
<dbReference type="Gene3D" id="1.10.290.10">
    <property type="entry name" value="Topoisomerase I, domain 4"/>
    <property type="match status" value="1"/>
</dbReference>
<evidence type="ECO:0000256" key="6">
    <source>
        <dbReference type="ARBA" id="ARBA00022842"/>
    </source>
</evidence>
<evidence type="ECO:0000256" key="1">
    <source>
        <dbReference type="ARBA" id="ARBA00000213"/>
    </source>
</evidence>
<dbReference type="Gene3D" id="3.30.65.10">
    <property type="entry name" value="Bacterial Topoisomerase I, domain 1"/>
    <property type="match status" value="2"/>
</dbReference>
<gene>
    <name evidence="10" type="primary">topA</name>
    <name evidence="13" type="ORF">UX78_C0008G0020</name>
</gene>
<dbReference type="GO" id="GO:0003677">
    <property type="term" value="F:DNA binding"/>
    <property type="evidence" value="ECO:0007669"/>
    <property type="project" value="UniProtKB-KW"/>
</dbReference>
<dbReference type="InterPro" id="IPR003602">
    <property type="entry name" value="Topo_IA_DNA-bd_dom"/>
</dbReference>
<dbReference type="PROSITE" id="PS52039">
    <property type="entry name" value="TOPO_IA_2"/>
    <property type="match status" value="1"/>
</dbReference>
<dbReference type="Proteomes" id="UP000034607">
    <property type="component" value="Unassembled WGS sequence"/>
</dbReference>
<dbReference type="InterPro" id="IPR013824">
    <property type="entry name" value="Topo_IA_cen_sub1"/>
</dbReference>
<keyword evidence="7 10" id="KW-0799">Topoisomerase</keyword>
<comment type="similarity">
    <text evidence="2 10">Belongs to the type IA topoisomerase family.</text>
</comment>
<evidence type="ECO:0000259" key="12">
    <source>
        <dbReference type="PROSITE" id="PS52039"/>
    </source>
</evidence>
<dbReference type="SUPFAM" id="SSF57783">
    <property type="entry name" value="Zinc beta-ribbon"/>
    <property type="match status" value="1"/>
</dbReference>
<dbReference type="InterPro" id="IPR023406">
    <property type="entry name" value="Topo_IA_AS"/>
</dbReference>
<dbReference type="Pfam" id="PF01751">
    <property type="entry name" value="Toprim"/>
    <property type="match status" value="1"/>
</dbReference>
<dbReference type="InterPro" id="IPR006171">
    <property type="entry name" value="TOPRIM_dom"/>
</dbReference>
<dbReference type="NCBIfam" id="TIGR01051">
    <property type="entry name" value="topA_bact"/>
    <property type="match status" value="1"/>
</dbReference>
<evidence type="ECO:0000256" key="8">
    <source>
        <dbReference type="ARBA" id="ARBA00023125"/>
    </source>
</evidence>
<dbReference type="Gene3D" id="3.40.50.140">
    <property type="match status" value="1"/>
</dbReference>
<feature type="site" description="Interaction with DNA" evidence="10">
    <location>
        <position position="204"/>
    </location>
</feature>
<dbReference type="GO" id="GO:0005694">
    <property type="term" value="C:chromosome"/>
    <property type="evidence" value="ECO:0007669"/>
    <property type="project" value="InterPro"/>
</dbReference>
<dbReference type="Pfam" id="PF01131">
    <property type="entry name" value="Topoisom_bac"/>
    <property type="match status" value="1"/>
</dbReference>
<feature type="site" description="Interaction with DNA" evidence="10">
    <location>
        <position position="356"/>
    </location>
</feature>
<evidence type="ECO:0000256" key="2">
    <source>
        <dbReference type="ARBA" id="ARBA00009446"/>
    </source>
</evidence>
<evidence type="ECO:0000256" key="3">
    <source>
        <dbReference type="ARBA" id="ARBA00022723"/>
    </source>
</evidence>
<dbReference type="SMART" id="SM00437">
    <property type="entry name" value="TOP1Ac"/>
    <property type="match status" value="1"/>
</dbReference>
<dbReference type="InterPro" id="IPR034149">
    <property type="entry name" value="TOPRIM_TopoI"/>
</dbReference>
<reference evidence="13 14" key="1">
    <citation type="journal article" date="2015" name="Nature">
        <title>rRNA introns, odd ribosomes, and small enigmatic genomes across a large radiation of phyla.</title>
        <authorList>
            <person name="Brown C.T."/>
            <person name="Hug L.A."/>
            <person name="Thomas B.C."/>
            <person name="Sharon I."/>
            <person name="Castelle C.J."/>
            <person name="Singh A."/>
            <person name="Wilkins M.J."/>
            <person name="Williams K.H."/>
            <person name="Banfield J.F."/>
        </authorList>
    </citation>
    <scope>NUCLEOTIDE SEQUENCE [LARGE SCALE GENOMIC DNA]</scope>
</reference>
<dbReference type="PANTHER" id="PTHR42785:SF1">
    <property type="entry name" value="DNA TOPOISOMERASE"/>
    <property type="match status" value="1"/>
</dbReference>
<dbReference type="PROSITE" id="PS50880">
    <property type="entry name" value="TOPRIM"/>
    <property type="match status" value="1"/>
</dbReference>
<dbReference type="PRINTS" id="PR00417">
    <property type="entry name" value="PRTPISMRASEI"/>
</dbReference>
<dbReference type="PATRIC" id="fig|1618357.3.peg.472"/>
<dbReference type="CDD" id="cd00186">
    <property type="entry name" value="TOP1Ac"/>
    <property type="match status" value="1"/>
</dbReference>
<dbReference type="InterPro" id="IPR028612">
    <property type="entry name" value="Topoisom_1_IA"/>
</dbReference>
<evidence type="ECO:0000259" key="11">
    <source>
        <dbReference type="PROSITE" id="PS50880"/>
    </source>
</evidence>
<name>A0A0G1RH26_9BACT</name>
<dbReference type="GO" id="GO:0006265">
    <property type="term" value="P:DNA topological change"/>
    <property type="evidence" value="ECO:0007669"/>
    <property type="project" value="UniProtKB-UniRule"/>
</dbReference>
<evidence type="ECO:0000256" key="4">
    <source>
        <dbReference type="ARBA" id="ARBA00022771"/>
    </source>
</evidence>
<evidence type="ECO:0000256" key="7">
    <source>
        <dbReference type="ARBA" id="ARBA00023029"/>
    </source>
</evidence>
<sequence>MRAGLAEANTSKTKRTSRIRIAMKLVNSSYFKVACQDSLWFNDTMPGMNLVIVESPTKARTLGKYLGEEYNVEASYGHVRDLPEKRMGVVITSPENEDAPGWHFEPEYVQTGKQKGRMEEIRKLAEKSDRVYLATDPDREGEAIAWHVVMLLNSKIKGQNSNQIPNSNFKRIVFHEITESAVQEALSHPGQINMRLVEAQQARRVVDRLVGYKLSPLLWRKVRRGLSAGRVQSVAVRLVVEREREIAAFIPEEYWIIMVKLHNFQFSIFNVQLVEKNEEKLKITNGQEAGIAEQDLRKAEYTVDGVEKKDFRRSPPAPFTTSTLQQAAANRIGWSAKRTMQVAQALYEQGYITYHRTDSTNLAVEALRSAARFIGNEYGSEYALKIPRMYKTKSKLSQEAHEAIRPTKVDTVPDSQGLGLNRDEARLYEMVWKRFVACQMAETRGVSVRVSVSGKAGGAVYGLEAKGETISFEGWLRLYKSNSKFKDQNSSEVNGENEATVDERIPEVSEGEKLEFVDIKSEQKFTLPPARYSDASLIKTLEEKGIGRPSTYAPTLSTIQERQYVEKVEKRFHPTALGVAVNDFLADNFANIIDYGFTAKMEDELDAIAVGEREWQPVVGEFYEPFEKHLEQVSDTAQRVKVGVEETGNPCPKCTSAGSMPVGREIVRIGRYGKFLACSRYPECDYRANFVNKTGIKCPKCGGDVILRRTKSRKSFYGCSNYPKCDFASWTRPTPKASEMTDKLKGEVK</sequence>
<dbReference type="GO" id="GO:0003917">
    <property type="term" value="F:DNA topoisomerase type I (single strand cut, ATP-independent) activity"/>
    <property type="evidence" value="ECO:0007669"/>
    <property type="project" value="UniProtKB-UniRule"/>
</dbReference>
<dbReference type="InterPro" id="IPR013498">
    <property type="entry name" value="Topo_IA_Znf"/>
</dbReference>
<dbReference type="InterPro" id="IPR013825">
    <property type="entry name" value="Topo_IA_cen_sub2"/>
</dbReference>
<dbReference type="InterPro" id="IPR003601">
    <property type="entry name" value="Topo_IA_2"/>
</dbReference>
<feature type="site" description="Interaction with DNA" evidence="10">
    <location>
        <position position="212"/>
    </location>
</feature>
<feature type="region of interest" description="Interaction with DNA" evidence="10">
    <location>
        <begin position="227"/>
        <end position="232"/>
    </location>
</feature>
<keyword evidence="4" id="KW-0863">Zinc-finger</keyword>
<dbReference type="PANTHER" id="PTHR42785">
    <property type="entry name" value="DNA TOPOISOMERASE, TYPE IA, CORE"/>
    <property type="match status" value="1"/>
</dbReference>
<dbReference type="Gene3D" id="1.10.460.10">
    <property type="entry name" value="Topoisomerase I, domain 2"/>
    <property type="match status" value="1"/>
</dbReference>
<dbReference type="InterPro" id="IPR023405">
    <property type="entry name" value="Topo_IA_core_domain"/>
</dbReference>
<evidence type="ECO:0000313" key="14">
    <source>
        <dbReference type="Proteomes" id="UP000034607"/>
    </source>
</evidence>
<dbReference type="Gene3D" id="2.70.20.10">
    <property type="entry name" value="Topoisomerase I, domain 3"/>
    <property type="match status" value="1"/>
</dbReference>
<comment type="function">
    <text evidence="10">Releases the supercoiling and torsional tension of DNA, which is introduced during the DNA replication and transcription, by transiently cleaving and rejoining one strand of the DNA duplex. Introduces a single-strand break via transesterification at a target site in duplex DNA. The scissile phosphodiester is attacked by the catalytic tyrosine of the enzyme, resulting in the formation of a DNA-(5'-phosphotyrosyl)-enzyme intermediate and the expulsion of a 3'-OH DNA strand. The free DNA strand then undergoes passage around the unbroken strand, thus removing DNA supercoils. Finally, in the religation step, the DNA 3'-OH attacks the covalent intermediate to expel the active-site tyrosine and restore the DNA phosphodiester backbone.</text>
</comment>
<comment type="caution">
    <text evidence="13">The sequence shown here is derived from an EMBL/GenBank/DDBJ whole genome shotgun (WGS) entry which is preliminary data.</text>
</comment>
<evidence type="ECO:0000313" key="13">
    <source>
        <dbReference type="EMBL" id="KKU56456.1"/>
    </source>
</evidence>
<dbReference type="SMART" id="SM00436">
    <property type="entry name" value="TOP1Bc"/>
    <property type="match status" value="1"/>
</dbReference>
<organism evidence="13 14">
    <name type="scientific">Candidatus Amesbacteria bacterium GW2011_GWA2_47_11</name>
    <dbReference type="NCBI Taxonomy" id="1618357"/>
    <lineage>
        <taxon>Bacteria</taxon>
        <taxon>Candidatus Amesiibacteriota</taxon>
    </lineage>
</organism>
<feature type="site" description="Interaction with DNA" evidence="10">
    <location>
        <position position="207"/>
    </location>
</feature>
<dbReference type="Pfam" id="PF01396">
    <property type="entry name" value="Zn_ribbon_Top1"/>
    <property type="match status" value="2"/>
</dbReference>
<dbReference type="InterPro" id="IPR013497">
    <property type="entry name" value="Topo_IA_cen"/>
</dbReference>
<dbReference type="SMART" id="SM00493">
    <property type="entry name" value="TOPRIM"/>
    <property type="match status" value="1"/>
</dbReference>
<comment type="catalytic activity">
    <reaction evidence="1 10">
        <text>ATP-independent breakage of single-stranded DNA, followed by passage and rejoining.</text>
        <dbReference type="EC" id="5.6.2.1"/>
    </reaction>
</comment>
<dbReference type="EMBL" id="LCNM01000008">
    <property type="protein sequence ID" value="KKU56456.1"/>
    <property type="molecule type" value="Genomic_DNA"/>
</dbReference>
<keyword evidence="5" id="KW-0862">Zinc</keyword>
<dbReference type="PROSITE" id="PS00396">
    <property type="entry name" value="TOPO_IA_1"/>
    <property type="match status" value="1"/>
</dbReference>
<dbReference type="InterPro" id="IPR013826">
    <property type="entry name" value="Topo_IA_cen_sub3"/>
</dbReference>
<feature type="active site" description="O-(5'-phospho-DNA)-tyrosine intermediate" evidence="10">
    <location>
        <position position="354"/>
    </location>
</feature>
<evidence type="ECO:0000256" key="10">
    <source>
        <dbReference type="HAMAP-Rule" id="MF_00952"/>
    </source>
</evidence>
<keyword evidence="6" id="KW-0460">Magnesium</keyword>
<feature type="site" description="Interaction with DNA" evidence="10">
    <location>
        <position position="78"/>
    </location>
</feature>
<evidence type="ECO:0000256" key="9">
    <source>
        <dbReference type="ARBA" id="ARBA00023235"/>
    </source>
</evidence>
<feature type="domain" description="Toprim" evidence="11">
    <location>
        <begin position="48"/>
        <end position="177"/>
    </location>
</feature>
<dbReference type="InterPro" id="IPR000380">
    <property type="entry name" value="Topo_IA"/>
</dbReference>